<dbReference type="GO" id="GO:0050684">
    <property type="term" value="P:regulation of mRNA processing"/>
    <property type="evidence" value="ECO:0007669"/>
    <property type="project" value="TreeGrafter"/>
</dbReference>
<keyword evidence="2" id="KW-0723">Serine/threonine-protein kinase</keyword>
<keyword evidence="4" id="KW-0547">Nucleotide-binding</keyword>
<organism evidence="9 10">
    <name type="scientific">Passalora fulva</name>
    <name type="common">Tomato leaf mold</name>
    <name type="synonym">Cladosporium fulvum</name>
    <dbReference type="NCBI Taxonomy" id="5499"/>
    <lineage>
        <taxon>Eukaryota</taxon>
        <taxon>Fungi</taxon>
        <taxon>Dikarya</taxon>
        <taxon>Ascomycota</taxon>
        <taxon>Pezizomycotina</taxon>
        <taxon>Dothideomycetes</taxon>
        <taxon>Dothideomycetidae</taxon>
        <taxon>Mycosphaerellales</taxon>
        <taxon>Mycosphaerellaceae</taxon>
        <taxon>Fulvia</taxon>
    </lineage>
</organism>
<sequence>MSIIRKWLKSAMPGFATTKFTPLHFPTSDLPIVHKSIILEEERLVDFQRGLFYPVQIGETIASRYQVAGKLGFGSTSTVWLARDMQSSLCALRHRHVHYRAREWEPSVSRTGAIWNVGVMIWTVFENSYLFVGQDPGLQCYSTRAHLAELIGSLGPPPLDLLQRGRRVDEFFDKDGQFIADVTVPQSSLEDRETSFEGKEEEDFLRMVRGMLQWRPEDRKVGGSLAE</sequence>
<evidence type="ECO:0000256" key="3">
    <source>
        <dbReference type="ARBA" id="ARBA00022679"/>
    </source>
</evidence>
<reference evidence="9" key="1">
    <citation type="submission" date="2021-12" db="EMBL/GenBank/DDBJ databases">
        <authorList>
            <person name="Zaccaron A."/>
            <person name="Stergiopoulos I."/>
        </authorList>
    </citation>
    <scope>NUCLEOTIDE SEQUENCE</scope>
    <source>
        <strain evidence="9">Race5_Kim</strain>
    </source>
</reference>
<dbReference type="EC" id="2.7.11.1" evidence="1"/>
<dbReference type="GO" id="GO:0005634">
    <property type="term" value="C:nucleus"/>
    <property type="evidence" value="ECO:0007669"/>
    <property type="project" value="TreeGrafter"/>
</dbReference>
<evidence type="ECO:0000256" key="8">
    <source>
        <dbReference type="ARBA" id="ARBA00048679"/>
    </source>
</evidence>
<keyword evidence="6" id="KW-0067">ATP-binding</keyword>
<evidence type="ECO:0000256" key="2">
    <source>
        <dbReference type="ARBA" id="ARBA00022527"/>
    </source>
</evidence>
<dbReference type="AlphaFoldDB" id="A0A9Q8USP4"/>
<keyword evidence="5" id="KW-0418">Kinase</keyword>
<reference evidence="9" key="2">
    <citation type="journal article" date="2022" name="Microb. Genom.">
        <title>A chromosome-scale genome assembly of the tomato pathogen Cladosporium fulvum reveals a compartmentalized genome architecture and the presence of a dispensable chromosome.</title>
        <authorList>
            <person name="Zaccaron A.Z."/>
            <person name="Chen L.H."/>
            <person name="Samaras A."/>
            <person name="Stergiopoulos I."/>
        </authorList>
    </citation>
    <scope>NUCLEOTIDE SEQUENCE</scope>
    <source>
        <strain evidence="9">Race5_Kim</strain>
    </source>
</reference>
<name>A0A9Q8USP4_PASFU</name>
<evidence type="ECO:0000313" key="9">
    <source>
        <dbReference type="EMBL" id="UJO20980.1"/>
    </source>
</evidence>
<evidence type="ECO:0000256" key="7">
    <source>
        <dbReference type="ARBA" id="ARBA00047899"/>
    </source>
</evidence>
<gene>
    <name evidence="9" type="ORF">CLAFUR5_11502</name>
</gene>
<dbReference type="PANTHER" id="PTHR47634">
    <property type="entry name" value="PROTEIN KINASE DOMAIN-CONTAINING PROTEIN-RELATED"/>
    <property type="match status" value="1"/>
</dbReference>
<dbReference type="GeneID" id="71991380"/>
<dbReference type="EMBL" id="CP090170">
    <property type="protein sequence ID" value="UJO20980.1"/>
    <property type="molecule type" value="Genomic_DNA"/>
</dbReference>
<dbReference type="InterPro" id="IPR051334">
    <property type="entry name" value="SRPK"/>
</dbReference>
<dbReference type="Gene3D" id="1.10.510.10">
    <property type="entry name" value="Transferase(Phosphotransferase) domain 1"/>
    <property type="match status" value="1"/>
</dbReference>
<evidence type="ECO:0000256" key="6">
    <source>
        <dbReference type="ARBA" id="ARBA00022840"/>
    </source>
</evidence>
<evidence type="ECO:0000313" key="10">
    <source>
        <dbReference type="Proteomes" id="UP000756132"/>
    </source>
</evidence>
<accession>A0A9Q8USP4</accession>
<comment type="catalytic activity">
    <reaction evidence="7">
        <text>L-threonyl-[protein] + ATP = O-phospho-L-threonyl-[protein] + ADP + H(+)</text>
        <dbReference type="Rhea" id="RHEA:46608"/>
        <dbReference type="Rhea" id="RHEA-COMP:11060"/>
        <dbReference type="Rhea" id="RHEA-COMP:11605"/>
        <dbReference type="ChEBI" id="CHEBI:15378"/>
        <dbReference type="ChEBI" id="CHEBI:30013"/>
        <dbReference type="ChEBI" id="CHEBI:30616"/>
        <dbReference type="ChEBI" id="CHEBI:61977"/>
        <dbReference type="ChEBI" id="CHEBI:456216"/>
        <dbReference type="EC" id="2.7.11.1"/>
    </reaction>
</comment>
<dbReference type="OrthoDB" id="5979581at2759"/>
<dbReference type="GO" id="GO:0000245">
    <property type="term" value="P:spliceosomal complex assembly"/>
    <property type="evidence" value="ECO:0007669"/>
    <property type="project" value="TreeGrafter"/>
</dbReference>
<dbReference type="InterPro" id="IPR011009">
    <property type="entry name" value="Kinase-like_dom_sf"/>
</dbReference>
<dbReference type="Proteomes" id="UP000756132">
    <property type="component" value="Chromosome 8"/>
</dbReference>
<dbReference type="SUPFAM" id="SSF56112">
    <property type="entry name" value="Protein kinase-like (PK-like)"/>
    <property type="match status" value="1"/>
</dbReference>
<dbReference type="GO" id="GO:0005524">
    <property type="term" value="F:ATP binding"/>
    <property type="evidence" value="ECO:0007669"/>
    <property type="project" value="UniProtKB-KW"/>
</dbReference>
<dbReference type="GO" id="GO:0005737">
    <property type="term" value="C:cytoplasm"/>
    <property type="evidence" value="ECO:0007669"/>
    <property type="project" value="TreeGrafter"/>
</dbReference>
<evidence type="ECO:0000256" key="4">
    <source>
        <dbReference type="ARBA" id="ARBA00022741"/>
    </source>
</evidence>
<proteinExistence type="predicted"/>
<dbReference type="RefSeq" id="XP_047765346.1">
    <property type="nucleotide sequence ID" value="XM_047910650.1"/>
</dbReference>
<dbReference type="PANTHER" id="PTHR47634:SF9">
    <property type="entry name" value="PROTEIN KINASE DOMAIN-CONTAINING PROTEIN-RELATED"/>
    <property type="match status" value="1"/>
</dbReference>
<keyword evidence="10" id="KW-1185">Reference proteome</keyword>
<evidence type="ECO:0000256" key="5">
    <source>
        <dbReference type="ARBA" id="ARBA00022777"/>
    </source>
</evidence>
<dbReference type="GO" id="GO:0004674">
    <property type="term" value="F:protein serine/threonine kinase activity"/>
    <property type="evidence" value="ECO:0007669"/>
    <property type="project" value="UniProtKB-KW"/>
</dbReference>
<comment type="catalytic activity">
    <reaction evidence="8">
        <text>L-seryl-[protein] + ATP = O-phospho-L-seryl-[protein] + ADP + H(+)</text>
        <dbReference type="Rhea" id="RHEA:17989"/>
        <dbReference type="Rhea" id="RHEA-COMP:9863"/>
        <dbReference type="Rhea" id="RHEA-COMP:11604"/>
        <dbReference type="ChEBI" id="CHEBI:15378"/>
        <dbReference type="ChEBI" id="CHEBI:29999"/>
        <dbReference type="ChEBI" id="CHEBI:30616"/>
        <dbReference type="ChEBI" id="CHEBI:83421"/>
        <dbReference type="ChEBI" id="CHEBI:456216"/>
        <dbReference type="EC" id="2.7.11.1"/>
    </reaction>
</comment>
<keyword evidence="3" id="KW-0808">Transferase</keyword>
<protein>
    <recommendedName>
        <fullName evidence="1">non-specific serine/threonine protein kinase</fullName>
        <ecNumber evidence="1">2.7.11.1</ecNumber>
    </recommendedName>
</protein>
<dbReference type="KEGG" id="ffu:CLAFUR5_11502"/>
<dbReference type="Gene3D" id="3.30.200.20">
    <property type="entry name" value="Phosphorylase Kinase, domain 1"/>
    <property type="match status" value="1"/>
</dbReference>
<evidence type="ECO:0000256" key="1">
    <source>
        <dbReference type="ARBA" id="ARBA00012513"/>
    </source>
</evidence>